<dbReference type="GO" id="GO:0005789">
    <property type="term" value="C:endoplasmic reticulum membrane"/>
    <property type="evidence" value="ECO:0007669"/>
    <property type="project" value="UniProtKB-SubCell"/>
</dbReference>
<dbReference type="Proteomes" id="UP000053477">
    <property type="component" value="Unassembled WGS sequence"/>
</dbReference>
<dbReference type="Pfam" id="PF18035">
    <property type="entry name" value="Bap31_Bap29_C"/>
    <property type="match status" value="1"/>
</dbReference>
<evidence type="ECO:0000313" key="15">
    <source>
        <dbReference type="EMBL" id="KLO18743.1"/>
    </source>
</evidence>
<feature type="domain" description="Bap31/Bap29 cytoplasmic coiled-coil" evidence="14">
    <location>
        <begin position="154"/>
        <end position="203"/>
    </location>
</feature>
<keyword evidence="5 11" id="KW-0256">Endoplasmic reticulum</keyword>
<comment type="subcellular location">
    <subcellularLocation>
        <location evidence="1 11">Endoplasmic reticulum membrane</location>
        <topology evidence="1 11">Multi-pass membrane protein</topology>
    </subcellularLocation>
</comment>
<evidence type="ECO:0000256" key="3">
    <source>
        <dbReference type="ARBA" id="ARBA00022448"/>
    </source>
</evidence>
<keyword evidence="10 11" id="KW-0472">Membrane</keyword>
<evidence type="ECO:0000256" key="10">
    <source>
        <dbReference type="ARBA" id="ARBA00023136"/>
    </source>
</evidence>
<evidence type="ECO:0000256" key="2">
    <source>
        <dbReference type="ARBA" id="ARBA00007956"/>
    </source>
</evidence>
<keyword evidence="8 11" id="KW-1133">Transmembrane helix</keyword>
<comment type="function">
    <text evidence="11">May play a role in anterograde transport of membrane proteins from the endoplasmic reticulum to the Golgi.</text>
</comment>
<dbReference type="STRING" id="27342.A0A0H2SAK3"/>
<evidence type="ECO:0000256" key="11">
    <source>
        <dbReference type="RuleBase" id="RU367026"/>
    </source>
</evidence>
<keyword evidence="7 11" id="KW-0653">Protein transport</keyword>
<protein>
    <recommendedName>
        <fullName evidence="11">Endoplasmic reticulum transmembrane protein</fullName>
    </recommendedName>
</protein>
<keyword evidence="9 12" id="KW-0175">Coiled coil</keyword>
<sequence>MTLHYSLTFMLLAAEMATFVFVVAPLPYAVRRKVFTFLSESYIVSKLAYGLKISFIFVGVLFLDAMQRMYRISAEAEIAKQGGTTPIHDARAEASFAARKFYAQRNVYLTGFCLFLSLILARTFYIILDFIHTQDSYLKLQKEMKDGGKGDQTKQIAELKAELAAAKAKARDFEVLRKQAQQQQTEYDRLATEYNKATGSISDKRKD</sequence>
<feature type="coiled-coil region" evidence="12">
    <location>
        <begin position="149"/>
        <end position="193"/>
    </location>
</feature>
<proteinExistence type="inferred from homology"/>
<dbReference type="GO" id="GO:0006888">
    <property type="term" value="P:endoplasmic reticulum to Golgi vesicle-mediated transport"/>
    <property type="evidence" value="ECO:0007669"/>
    <property type="project" value="UniProtKB-UniRule"/>
</dbReference>
<evidence type="ECO:0000259" key="14">
    <source>
        <dbReference type="Pfam" id="PF18035"/>
    </source>
</evidence>
<evidence type="ECO:0000256" key="5">
    <source>
        <dbReference type="ARBA" id="ARBA00022824"/>
    </source>
</evidence>
<dbReference type="InParanoid" id="A0A0H2SAK3"/>
<dbReference type="FunCoup" id="A0A0H2SAK3">
    <property type="interactions" value="187"/>
</dbReference>
<keyword evidence="6 11" id="KW-0931">ER-Golgi transport</keyword>
<feature type="transmembrane region" description="Helical" evidence="11">
    <location>
        <begin position="42"/>
        <end position="63"/>
    </location>
</feature>
<keyword evidence="4 11" id="KW-0812">Transmembrane</keyword>
<accession>A0A0H2SAK3</accession>
<dbReference type="InterPro" id="IPR008417">
    <property type="entry name" value="BAP29/BAP31"/>
</dbReference>
<evidence type="ECO:0000256" key="12">
    <source>
        <dbReference type="SAM" id="Coils"/>
    </source>
</evidence>
<evidence type="ECO:0000256" key="4">
    <source>
        <dbReference type="ARBA" id="ARBA00022692"/>
    </source>
</evidence>
<evidence type="ECO:0000256" key="8">
    <source>
        <dbReference type="ARBA" id="ARBA00022989"/>
    </source>
</evidence>
<organism evidence="15 16">
    <name type="scientific">Schizopora paradoxa</name>
    <dbReference type="NCBI Taxonomy" id="27342"/>
    <lineage>
        <taxon>Eukaryota</taxon>
        <taxon>Fungi</taxon>
        <taxon>Dikarya</taxon>
        <taxon>Basidiomycota</taxon>
        <taxon>Agaricomycotina</taxon>
        <taxon>Agaricomycetes</taxon>
        <taxon>Hymenochaetales</taxon>
        <taxon>Schizoporaceae</taxon>
        <taxon>Schizopora</taxon>
    </lineage>
</organism>
<dbReference type="Gene3D" id="1.20.5.110">
    <property type="match status" value="1"/>
</dbReference>
<evidence type="ECO:0000256" key="6">
    <source>
        <dbReference type="ARBA" id="ARBA00022892"/>
    </source>
</evidence>
<dbReference type="InterPro" id="IPR040463">
    <property type="entry name" value="BAP29/BAP31_N"/>
</dbReference>
<evidence type="ECO:0000256" key="7">
    <source>
        <dbReference type="ARBA" id="ARBA00022927"/>
    </source>
</evidence>
<name>A0A0H2SAK3_9AGAM</name>
<dbReference type="AlphaFoldDB" id="A0A0H2SAK3"/>
<evidence type="ECO:0000256" key="9">
    <source>
        <dbReference type="ARBA" id="ARBA00023054"/>
    </source>
</evidence>
<comment type="similarity">
    <text evidence="2 11">Belongs to the BCAP29/BCAP31 family.</text>
</comment>
<dbReference type="GO" id="GO:0070973">
    <property type="term" value="P:protein localization to endoplasmic reticulum exit site"/>
    <property type="evidence" value="ECO:0007669"/>
    <property type="project" value="UniProtKB-UniRule"/>
</dbReference>
<dbReference type="GO" id="GO:0006886">
    <property type="term" value="P:intracellular protein transport"/>
    <property type="evidence" value="ECO:0007669"/>
    <property type="project" value="UniProtKB-UniRule"/>
</dbReference>
<feature type="transmembrane region" description="Helical" evidence="11">
    <location>
        <begin position="7"/>
        <end position="30"/>
    </location>
</feature>
<dbReference type="EMBL" id="KQ085892">
    <property type="protein sequence ID" value="KLO18743.1"/>
    <property type="molecule type" value="Genomic_DNA"/>
</dbReference>
<dbReference type="InterPro" id="IPR041672">
    <property type="entry name" value="Bap31/Bap29_C"/>
</dbReference>
<keyword evidence="16" id="KW-1185">Reference proteome</keyword>
<reference evidence="15 16" key="1">
    <citation type="submission" date="2015-04" db="EMBL/GenBank/DDBJ databases">
        <title>Complete genome sequence of Schizopora paradoxa KUC8140, a cosmopolitan wood degrader in East Asia.</title>
        <authorList>
            <consortium name="DOE Joint Genome Institute"/>
            <person name="Min B."/>
            <person name="Park H."/>
            <person name="Jang Y."/>
            <person name="Kim J.-J."/>
            <person name="Kim K.H."/>
            <person name="Pangilinan J."/>
            <person name="Lipzen A."/>
            <person name="Riley R."/>
            <person name="Grigoriev I.V."/>
            <person name="Spatafora J.W."/>
            <person name="Choi I.-G."/>
        </authorList>
    </citation>
    <scope>NUCLEOTIDE SEQUENCE [LARGE SCALE GENOMIC DNA]</scope>
    <source>
        <strain evidence="15 16">KUC8140</strain>
    </source>
</reference>
<gene>
    <name evidence="15" type="ORF">SCHPADRAFT_866312</name>
</gene>
<feature type="domain" description="BAP29/BAP31 transmembrane" evidence="13">
    <location>
        <begin position="1"/>
        <end position="137"/>
    </location>
</feature>
<dbReference type="Pfam" id="PF05529">
    <property type="entry name" value="Bap31"/>
    <property type="match status" value="1"/>
</dbReference>
<evidence type="ECO:0000256" key="1">
    <source>
        <dbReference type="ARBA" id="ARBA00004477"/>
    </source>
</evidence>
<evidence type="ECO:0000313" key="16">
    <source>
        <dbReference type="Proteomes" id="UP000053477"/>
    </source>
</evidence>
<evidence type="ECO:0000259" key="13">
    <source>
        <dbReference type="Pfam" id="PF05529"/>
    </source>
</evidence>
<dbReference type="PANTHER" id="PTHR12701:SF20">
    <property type="entry name" value="ENDOPLASMIC RETICULUM TRANSMEMBRANE PROTEIN"/>
    <property type="match status" value="1"/>
</dbReference>
<feature type="transmembrane region" description="Helical" evidence="11">
    <location>
        <begin position="107"/>
        <end position="128"/>
    </location>
</feature>
<keyword evidence="3 11" id="KW-0813">Transport</keyword>
<dbReference type="PANTHER" id="PTHR12701">
    <property type="entry name" value="BCR-ASSOCIATED PROTEIN, BAP"/>
    <property type="match status" value="1"/>
</dbReference>
<dbReference type="OrthoDB" id="435607at2759"/>